<keyword evidence="6 9" id="KW-0238">DNA-binding</keyword>
<evidence type="ECO:0000259" key="10">
    <source>
        <dbReference type="PROSITE" id="PS51898"/>
    </source>
</evidence>
<keyword evidence="2" id="KW-0963">Cytoplasm</keyword>
<dbReference type="PANTHER" id="PTHR30349:SF77">
    <property type="entry name" value="TYROSINE RECOMBINASE XERC"/>
    <property type="match status" value="1"/>
</dbReference>
<comment type="subcellular location">
    <subcellularLocation>
        <location evidence="1">Cytoplasm</location>
    </subcellularLocation>
</comment>
<evidence type="ECO:0000256" key="6">
    <source>
        <dbReference type="ARBA" id="ARBA00023125"/>
    </source>
</evidence>
<dbReference type="SUPFAM" id="SSF56349">
    <property type="entry name" value="DNA breaking-rejoining enzymes"/>
    <property type="match status" value="1"/>
</dbReference>
<gene>
    <name evidence="12" type="ORF">JBKA6_1308</name>
</gene>
<dbReference type="Gene3D" id="1.10.150.130">
    <property type="match status" value="1"/>
</dbReference>
<accession>A0A1J1DZK1</accession>
<dbReference type="InterPro" id="IPR004107">
    <property type="entry name" value="Integrase_SAM-like_N"/>
</dbReference>
<feature type="domain" description="Tyr recombinase" evidence="10">
    <location>
        <begin position="105"/>
        <end position="288"/>
    </location>
</feature>
<dbReference type="GO" id="GO:0006310">
    <property type="term" value="P:DNA recombination"/>
    <property type="evidence" value="ECO:0007669"/>
    <property type="project" value="UniProtKB-KW"/>
</dbReference>
<dbReference type="GO" id="GO:0015074">
    <property type="term" value="P:DNA integration"/>
    <property type="evidence" value="ECO:0007669"/>
    <property type="project" value="UniProtKB-KW"/>
</dbReference>
<dbReference type="AlphaFoldDB" id="A0A1J1DZK1"/>
<evidence type="ECO:0000256" key="4">
    <source>
        <dbReference type="ARBA" id="ARBA00022829"/>
    </source>
</evidence>
<evidence type="ECO:0000256" key="3">
    <source>
        <dbReference type="ARBA" id="ARBA00022618"/>
    </source>
</evidence>
<dbReference type="PROSITE" id="PS51898">
    <property type="entry name" value="TYR_RECOMBINASE"/>
    <property type="match status" value="1"/>
</dbReference>
<dbReference type="PROSITE" id="PS51900">
    <property type="entry name" value="CB"/>
    <property type="match status" value="1"/>
</dbReference>
<evidence type="ECO:0000313" key="13">
    <source>
        <dbReference type="Proteomes" id="UP000243197"/>
    </source>
</evidence>
<dbReference type="Gene3D" id="1.10.443.10">
    <property type="entry name" value="Intergrase catalytic core"/>
    <property type="match status" value="1"/>
</dbReference>
<sequence>MHKEEFLRYLSVDKKYSSHTISAYSRDIDDFVIFVVGESDHMDFLKVDRDVFRAWIAFMFESGLSNRSINRKLISLRSFYRYLLKEDYINDNPLKQITPLKANKKIYPSFSISEMDSLWGREIFTDDFQGVRDSLILELLYFTGIRLSELIELKIKDIDLMLSQIKVLGKGNKERIIPICENFKRVISKYISLREGFLNDSKSEMFFITDSKKKVYSTFVYKKVNLYLSQVSSKEKRSPHMLRHTFATHLLDNGADINEIKELLGHSSLASTQHYIHQSIKKIKHSYNSAHPRAKKNR</sequence>
<protein>
    <submittedName>
        <fullName evidence="12">Integrase</fullName>
    </submittedName>
</protein>
<dbReference type="KEGG" id="ise:JBKA6_1308"/>
<evidence type="ECO:0000256" key="2">
    <source>
        <dbReference type="ARBA" id="ARBA00022490"/>
    </source>
</evidence>
<name>A0A1J1DZK1_9FLAO</name>
<keyword evidence="8" id="KW-0131">Cell cycle</keyword>
<keyword evidence="7" id="KW-0233">DNA recombination</keyword>
<keyword evidence="4" id="KW-0159">Chromosome partition</keyword>
<dbReference type="GO" id="GO:0007059">
    <property type="term" value="P:chromosome segregation"/>
    <property type="evidence" value="ECO:0007669"/>
    <property type="project" value="UniProtKB-KW"/>
</dbReference>
<dbReference type="GO" id="GO:0051301">
    <property type="term" value="P:cell division"/>
    <property type="evidence" value="ECO:0007669"/>
    <property type="project" value="UniProtKB-KW"/>
</dbReference>
<keyword evidence="5" id="KW-0229">DNA integration</keyword>
<dbReference type="InterPro" id="IPR013762">
    <property type="entry name" value="Integrase-like_cat_sf"/>
</dbReference>
<evidence type="ECO:0000259" key="11">
    <source>
        <dbReference type="PROSITE" id="PS51900"/>
    </source>
</evidence>
<dbReference type="RefSeq" id="WP_096687017.1">
    <property type="nucleotide sequence ID" value="NZ_AP014564.1"/>
</dbReference>
<evidence type="ECO:0000256" key="7">
    <source>
        <dbReference type="ARBA" id="ARBA00023172"/>
    </source>
</evidence>
<evidence type="ECO:0000256" key="1">
    <source>
        <dbReference type="ARBA" id="ARBA00004496"/>
    </source>
</evidence>
<organism evidence="12 13">
    <name type="scientific">Ichthyobacterium seriolicida</name>
    <dbReference type="NCBI Taxonomy" id="242600"/>
    <lineage>
        <taxon>Bacteria</taxon>
        <taxon>Pseudomonadati</taxon>
        <taxon>Bacteroidota</taxon>
        <taxon>Flavobacteriia</taxon>
        <taxon>Flavobacteriales</taxon>
        <taxon>Ichthyobacteriaceae</taxon>
        <taxon>Ichthyobacterium</taxon>
    </lineage>
</organism>
<keyword evidence="13" id="KW-1185">Reference proteome</keyword>
<proteinExistence type="predicted"/>
<evidence type="ECO:0000256" key="9">
    <source>
        <dbReference type="PROSITE-ProRule" id="PRU01248"/>
    </source>
</evidence>
<dbReference type="GO" id="GO:0005737">
    <property type="term" value="C:cytoplasm"/>
    <property type="evidence" value="ECO:0007669"/>
    <property type="project" value="UniProtKB-SubCell"/>
</dbReference>
<evidence type="ECO:0000313" key="12">
    <source>
        <dbReference type="EMBL" id="BAV95321.1"/>
    </source>
</evidence>
<dbReference type="InterPro" id="IPR002104">
    <property type="entry name" value="Integrase_catalytic"/>
</dbReference>
<feature type="domain" description="Core-binding (CB)" evidence="11">
    <location>
        <begin position="1"/>
        <end position="84"/>
    </location>
</feature>
<dbReference type="InterPro" id="IPR044068">
    <property type="entry name" value="CB"/>
</dbReference>
<dbReference type="PANTHER" id="PTHR30349">
    <property type="entry name" value="PHAGE INTEGRASE-RELATED"/>
    <property type="match status" value="1"/>
</dbReference>
<keyword evidence="3" id="KW-0132">Cell division</keyword>
<dbReference type="OrthoDB" id="9801717at2"/>
<reference evidence="12 13" key="1">
    <citation type="submission" date="2014-03" db="EMBL/GenBank/DDBJ databases">
        <title>complete genome sequence of Flavobacteriaceae bacterium JBKA-6.</title>
        <authorList>
            <person name="Takano T."/>
            <person name="Nakamura Y."/>
            <person name="Takuma S."/>
            <person name="Yasuike M."/>
            <person name="Matsuyama T."/>
            <person name="Sakai T."/>
            <person name="Fujiwara A."/>
            <person name="Kimoto K."/>
            <person name="Fukuda Y."/>
            <person name="Kondo H."/>
            <person name="Hirono I."/>
            <person name="Nakayasu C."/>
        </authorList>
    </citation>
    <scope>NUCLEOTIDE SEQUENCE [LARGE SCALE GENOMIC DNA]</scope>
    <source>
        <strain evidence="12 13">JBKA-6</strain>
    </source>
</reference>
<dbReference type="Proteomes" id="UP000243197">
    <property type="component" value="Chromosome"/>
</dbReference>
<dbReference type="InterPro" id="IPR010998">
    <property type="entry name" value="Integrase_recombinase_N"/>
</dbReference>
<evidence type="ECO:0000256" key="5">
    <source>
        <dbReference type="ARBA" id="ARBA00022908"/>
    </source>
</evidence>
<dbReference type="Pfam" id="PF02899">
    <property type="entry name" value="Phage_int_SAM_1"/>
    <property type="match status" value="1"/>
</dbReference>
<evidence type="ECO:0000256" key="8">
    <source>
        <dbReference type="ARBA" id="ARBA00023306"/>
    </source>
</evidence>
<dbReference type="Pfam" id="PF00589">
    <property type="entry name" value="Phage_integrase"/>
    <property type="match status" value="1"/>
</dbReference>
<dbReference type="EMBL" id="AP014564">
    <property type="protein sequence ID" value="BAV95321.1"/>
    <property type="molecule type" value="Genomic_DNA"/>
</dbReference>
<dbReference type="InterPro" id="IPR050090">
    <property type="entry name" value="Tyrosine_recombinase_XerCD"/>
</dbReference>
<dbReference type="GO" id="GO:0003677">
    <property type="term" value="F:DNA binding"/>
    <property type="evidence" value="ECO:0007669"/>
    <property type="project" value="UniProtKB-UniRule"/>
</dbReference>
<dbReference type="InterPro" id="IPR011010">
    <property type="entry name" value="DNA_brk_join_enz"/>
</dbReference>